<dbReference type="EMBL" id="GL377576">
    <property type="protein sequence ID" value="EFJ30023.1"/>
    <property type="molecule type" value="Genomic_DNA"/>
</dbReference>
<dbReference type="HOGENOM" id="CLU_687733_0_0_1"/>
<accession>D8RDH2</accession>
<dbReference type="Gramene" id="EFJ30023">
    <property type="protein sequence ID" value="EFJ30023"/>
    <property type="gene ID" value="SELMODRAFT_409620"/>
</dbReference>
<organism evidence="2">
    <name type="scientific">Selaginella moellendorffii</name>
    <name type="common">Spikemoss</name>
    <dbReference type="NCBI Taxonomy" id="88036"/>
    <lineage>
        <taxon>Eukaryota</taxon>
        <taxon>Viridiplantae</taxon>
        <taxon>Streptophyta</taxon>
        <taxon>Embryophyta</taxon>
        <taxon>Tracheophyta</taxon>
        <taxon>Lycopodiopsida</taxon>
        <taxon>Selaginellales</taxon>
        <taxon>Selaginellaceae</taxon>
        <taxon>Selaginella</taxon>
    </lineage>
</organism>
<dbReference type="KEGG" id="smo:SELMODRAFT_409620"/>
<proteinExistence type="predicted"/>
<protein>
    <submittedName>
        <fullName evidence="1">Uncharacterized protein</fullName>
    </submittedName>
</protein>
<gene>
    <name evidence="1" type="ORF">SELMODRAFT_409620</name>
</gene>
<sequence>MGRICCELECYPVPRIVRPSEYTQNSSSNAAEAAVAAMQHIYRQQEAKVSHKERFHKSLQYRVARKQYEKRKATKDKIPRARPEAMEITSMGILLLRHRDEYEERGQANQYVNDVWKCAMEMERRQSRAMEDRCKEQLMRYSLFSLEGKMRYSVQSTVDKLTERTVRLKMAWGRQNDAVAEHLAAVARKRSRLAHLLEAANGHDFMYKLLAASPLLYLWYVLSGCTNKDFEFLGFVHVDTHCPLYHNGEKQQRRLLEFVKEIIKKANTLDARVLAMLYGFRTIFDDVAVTEKREKIWKLCQSLEQSRFLKALQLVHIDKMQREGVVISPLCDCNHGVYPLDPSYSKRCHFSCALYKNYKEYQARLLGALESALAEVKQQNVPAMVLNVRWKPNTDRFVYYC</sequence>
<reference evidence="1 2" key="1">
    <citation type="journal article" date="2011" name="Science">
        <title>The Selaginella genome identifies genetic changes associated with the evolution of vascular plants.</title>
        <authorList>
            <person name="Banks J.A."/>
            <person name="Nishiyama T."/>
            <person name="Hasebe M."/>
            <person name="Bowman J.L."/>
            <person name="Gribskov M."/>
            <person name="dePamphilis C."/>
            <person name="Albert V.A."/>
            <person name="Aono N."/>
            <person name="Aoyama T."/>
            <person name="Ambrose B.A."/>
            <person name="Ashton N.W."/>
            <person name="Axtell M.J."/>
            <person name="Barker E."/>
            <person name="Barker M.S."/>
            <person name="Bennetzen J.L."/>
            <person name="Bonawitz N.D."/>
            <person name="Chapple C."/>
            <person name="Cheng C."/>
            <person name="Correa L.G."/>
            <person name="Dacre M."/>
            <person name="DeBarry J."/>
            <person name="Dreyer I."/>
            <person name="Elias M."/>
            <person name="Engstrom E.M."/>
            <person name="Estelle M."/>
            <person name="Feng L."/>
            <person name="Finet C."/>
            <person name="Floyd S.K."/>
            <person name="Frommer W.B."/>
            <person name="Fujita T."/>
            <person name="Gramzow L."/>
            <person name="Gutensohn M."/>
            <person name="Harholt J."/>
            <person name="Hattori M."/>
            <person name="Heyl A."/>
            <person name="Hirai T."/>
            <person name="Hiwatashi Y."/>
            <person name="Ishikawa M."/>
            <person name="Iwata M."/>
            <person name="Karol K.G."/>
            <person name="Koehler B."/>
            <person name="Kolukisaoglu U."/>
            <person name="Kubo M."/>
            <person name="Kurata T."/>
            <person name="Lalonde S."/>
            <person name="Li K."/>
            <person name="Li Y."/>
            <person name="Litt A."/>
            <person name="Lyons E."/>
            <person name="Manning G."/>
            <person name="Maruyama T."/>
            <person name="Michael T.P."/>
            <person name="Mikami K."/>
            <person name="Miyazaki S."/>
            <person name="Morinaga S."/>
            <person name="Murata T."/>
            <person name="Mueller-Roeber B."/>
            <person name="Nelson D.R."/>
            <person name="Obara M."/>
            <person name="Oguri Y."/>
            <person name="Olmstead R.G."/>
            <person name="Onodera N."/>
            <person name="Petersen B.L."/>
            <person name="Pils B."/>
            <person name="Prigge M."/>
            <person name="Rensing S.A."/>
            <person name="Riano-Pachon D.M."/>
            <person name="Roberts A.W."/>
            <person name="Sato Y."/>
            <person name="Scheller H.V."/>
            <person name="Schulz B."/>
            <person name="Schulz C."/>
            <person name="Shakirov E.V."/>
            <person name="Shibagaki N."/>
            <person name="Shinohara N."/>
            <person name="Shippen D.E."/>
            <person name="Soerensen I."/>
            <person name="Sotooka R."/>
            <person name="Sugimoto N."/>
            <person name="Sugita M."/>
            <person name="Sumikawa N."/>
            <person name="Tanurdzic M."/>
            <person name="Theissen G."/>
            <person name="Ulvskov P."/>
            <person name="Wakazuki S."/>
            <person name="Weng J.K."/>
            <person name="Willats W.W."/>
            <person name="Wipf D."/>
            <person name="Wolf P.G."/>
            <person name="Yang L."/>
            <person name="Zimmer A.D."/>
            <person name="Zhu Q."/>
            <person name="Mitros T."/>
            <person name="Hellsten U."/>
            <person name="Loque D."/>
            <person name="Otillar R."/>
            <person name="Salamov A."/>
            <person name="Schmutz J."/>
            <person name="Shapiro H."/>
            <person name="Lindquist E."/>
            <person name="Lucas S."/>
            <person name="Rokhsar D."/>
            <person name="Grigoriev I.V."/>
        </authorList>
    </citation>
    <scope>NUCLEOTIDE SEQUENCE [LARGE SCALE GENOMIC DNA]</scope>
</reference>
<dbReference type="Proteomes" id="UP000001514">
    <property type="component" value="Unassembled WGS sequence"/>
</dbReference>
<name>D8RDH2_SELML</name>
<dbReference type="InParanoid" id="D8RDH2"/>
<dbReference type="AlphaFoldDB" id="D8RDH2"/>
<evidence type="ECO:0000313" key="2">
    <source>
        <dbReference type="Proteomes" id="UP000001514"/>
    </source>
</evidence>
<keyword evidence="2" id="KW-1185">Reference proteome</keyword>
<evidence type="ECO:0000313" key="1">
    <source>
        <dbReference type="EMBL" id="EFJ30023.1"/>
    </source>
</evidence>